<dbReference type="GO" id="GO:0008855">
    <property type="term" value="F:exodeoxyribonuclease VII activity"/>
    <property type="evidence" value="ECO:0007669"/>
    <property type="project" value="InterPro"/>
</dbReference>
<dbReference type="AlphaFoldDB" id="A0A381NE99"/>
<keyword evidence="3" id="KW-0378">Hydrolase</keyword>
<keyword evidence="4" id="KW-0175">Coiled coil</keyword>
<evidence type="ECO:0000256" key="1">
    <source>
        <dbReference type="ARBA" id="ARBA00022490"/>
    </source>
</evidence>
<accession>A0A381NE99</accession>
<dbReference type="GO" id="GO:0006308">
    <property type="term" value="P:DNA catabolic process"/>
    <property type="evidence" value="ECO:0007669"/>
    <property type="project" value="InterPro"/>
</dbReference>
<gene>
    <name evidence="5" type="ORF">METZ01_LOCUS5759</name>
</gene>
<dbReference type="InterPro" id="IPR037004">
    <property type="entry name" value="Exonuc_VII_ssu_sf"/>
</dbReference>
<dbReference type="Gene3D" id="1.10.287.1040">
    <property type="entry name" value="Exonuclease VII, small subunit"/>
    <property type="match status" value="1"/>
</dbReference>
<reference evidence="5" key="1">
    <citation type="submission" date="2018-05" db="EMBL/GenBank/DDBJ databases">
        <authorList>
            <person name="Lanie J.A."/>
            <person name="Ng W.-L."/>
            <person name="Kazmierczak K.M."/>
            <person name="Andrzejewski T.M."/>
            <person name="Davidsen T.M."/>
            <person name="Wayne K.J."/>
            <person name="Tettelin H."/>
            <person name="Glass J.I."/>
            <person name="Rusch D."/>
            <person name="Podicherti R."/>
            <person name="Tsui H.-C.T."/>
            <person name="Winkler M.E."/>
        </authorList>
    </citation>
    <scope>NUCLEOTIDE SEQUENCE</scope>
</reference>
<dbReference type="GO" id="GO:0005829">
    <property type="term" value="C:cytosol"/>
    <property type="evidence" value="ECO:0007669"/>
    <property type="project" value="TreeGrafter"/>
</dbReference>
<keyword evidence="1" id="KW-0963">Cytoplasm</keyword>
<protein>
    <submittedName>
        <fullName evidence="5">Uncharacterized protein</fullName>
    </submittedName>
</protein>
<dbReference type="PIRSF" id="PIRSF006488">
    <property type="entry name" value="Exonuc_VII_S"/>
    <property type="match status" value="1"/>
</dbReference>
<organism evidence="5">
    <name type="scientific">marine metagenome</name>
    <dbReference type="NCBI Taxonomy" id="408172"/>
    <lineage>
        <taxon>unclassified sequences</taxon>
        <taxon>metagenomes</taxon>
        <taxon>ecological metagenomes</taxon>
    </lineage>
</organism>
<dbReference type="EMBL" id="UINC01000301">
    <property type="protein sequence ID" value="SUZ52905.1"/>
    <property type="molecule type" value="Genomic_DNA"/>
</dbReference>
<feature type="coiled-coil region" evidence="4">
    <location>
        <begin position="1"/>
        <end position="66"/>
    </location>
</feature>
<keyword evidence="2" id="KW-0540">Nuclease</keyword>
<evidence type="ECO:0000256" key="4">
    <source>
        <dbReference type="SAM" id="Coils"/>
    </source>
</evidence>
<proteinExistence type="inferred from homology"/>
<dbReference type="GO" id="GO:0009318">
    <property type="term" value="C:exodeoxyribonuclease VII complex"/>
    <property type="evidence" value="ECO:0007669"/>
    <property type="project" value="InterPro"/>
</dbReference>
<dbReference type="SUPFAM" id="SSF116842">
    <property type="entry name" value="XseB-like"/>
    <property type="match status" value="1"/>
</dbReference>
<dbReference type="PANTHER" id="PTHR34137:SF1">
    <property type="entry name" value="EXODEOXYRIBONUCLEASE 7 SMALL SUBUNIT"/>
    <property type="match status" value="1"/>
</dbReference>
<evidence type="ECO:0000256" key="3">
    <source>
        <dbReference type="ARBA" id="ARBA00022801"/>
    </source>
</evidence>
<dbReference type="Pfam" id="PF02609">
    <property type="entry name" value="Exonuc_VII_S"/>
    <property type="match status" value="1"/>
</dbReference>
<dbReference type="NCBIfam" id="TIGR01280">
    <property type="entry name" value="xseB"/>
    <property type="match status" value="1"/>
</dbReference>
<dbReference type="InterPro" id="IPR003761">
    <property type="entry name" value="Exonuc_VII_S"/>
</dbReference>
<name>A0A381NE99_9ZZZZ</name>
<dbReference type="HAMAP" id="MF_00337">
    <property type="entry name" value="Exonuc_7_S"/>
    <property type="match status" value="1"/>
</dbReference>
<evidence type="ECO:0000256" key="2">
    <source>
        <dbReference type="ARBA" id="ARBA00022722"/>
    </source>
</evidence>
<evidence type="ECO:0000313" key="5">
    <source>
        <dbReference type="EMBL" id="SUZ52905.1"/>
    </source>
</evidence>
<sequence length="76" mass="8711">MSSAKKNSKSIEARLIELEAILEELESGELELDQALKRFEQGVKLSRECQKTLEDAEMKIKILMDNELKDTDQSLQ</sequence>
<dbReference type="PANTHER" id="PTHR34137">
    <property type="entry name" value="EXODEOXYRIBONUCLEASE 7 SMALL SUBUNIT"/>
    <property type="match status" value="1"/>
</dbReference>